<dbReference type="SMART" id="SM00331">
    <property type="entry name" value="PP2C_SIG"/>
    <property type="match status" value="1"/>
</dbReference>
<dbReference type="RefSeq" id="WP_084544804.1">
    <property type="nucleotide sequence ID" value="NZ_AXWS01000007.1"/>
</dbReference>
<name>A0A8B6X9S0_9BURK</name>
<feature type="domain" description="PPM-type phosphatase" evidence="1">
    <location>
        <begin position="8"/>
        <end position="249"/>
    </location>
</feature>
<dbReference type="Pfam" id="PF13672">
    <property type="entry name" value="PP2C_2"/>
    <property type="match status" value="1"/>
</dbReference>
<evidence type="ECO:0000313" key="2">
    <source>
        <dbReference type="Proteomes" id="UP000675920"/>
    </source>
</evidence>
<reference evidence="3" key="4">
    <citation type="journal article" date="1997" name="Biochem. Cell Biol.">
        <title>Protein phosphatases: structures and implications.</title>
        <authorList>
            <person name="Jia Z."/>
        </authorList>
    </citation>
    <scope>NUCLEOTIDE SEQUENCE</scope>
</reference>
<dbReference type="Proteomes" id="UP000675920">
    <property type="component" value="Unplaced"/>
</dbReference>
<reference evidence="3" key="5">
    <citation type="journal article" date="2007" name="J. Struct. Funct. Genomics">
        <title>Structural genomics of protein phosphatases.</title>
        <authorList>
            <person name="Almo S.C."/>
            <person name="Bonanno J.B."/>
            <person name="Sauder J.M."/>
            <person name="Emtage S."/>
            <person name="Dilorenzo T.P."/>
            <person name="Malashkevich V."/>
            <person name="Wasserman S.R."/>
            <person name="Swaminathan S."/>
            <person name="Eswaramoorthy S."/>
            <person name="Agarwal R."/>
            <person name="Kumaran D."/>
            <person name="Madegowda M."/>
            <person name="Ragumani S."/>
            <person name="Patskovsky Y."/>
            <person name="Alvarado J."/>
            <person name="Ramagopal U.A."/>
            <person name="Faber-Barata J."/>
            <person name="Chance M.R."/>
            <person name="Sali A."/>
            <person name="Fiser A."/>
            <person name="Zhang Z.Y."/>
            <person name="Lawrence D.S."/>
            <person name="Burley S.K."/>
        </authorList>
    </citation>
    <scope>NUCLEOTIDE SEQUENCE</scope>
</reference>
<dbReference type="InterPro" id="IPR036457">
    <property type="entry name" value="PPM-type-like_dom_sf"/>
</dbReference>
<dbReference type="OrthoDB" id="9801841at2"/>
<evidence type="ECO:0000313" key="3">
    <source>
        <dbReference type="RefSeq" id="WP_084544804.1"/>
    </source>
</evidence>
<dbReference type="Gene3D" id="3.60.40.10">
    <property type="entry name" value="PPM-type phosphatase domain"/>
    <property type="match status" value="1"/>
</dbReference>
<dbReference type="SMART" id="SM00332">
    <property type="entry name" value="PP2Cc"/>
    <property type="match status" value="1"/>
</dbReference>
<reference evidence="3" key="6">
    <citation type="submission" date="2025-08" db="UniProtKB">
        <authorList>
            <consortium name="RefSeq"/>
        </authorList>
    </citation>
    <scope>IDENTIFICATION</scope>
</reference>
<dbReference type="PROSITE" id="PS51746">
    <property type="entry name" value="PPM_2"/>
    <property type="match status" value="1"/>
</dbReference>
<reference evidence="3" key="3">
    <citation type="journal article" date="1996" name="Protein Sci.">
        <title>The protein phosphatase 2C (PP2C) superfamily: detection of bacterial homologues.</title>
        <authorList>
            <person name="Bork P."/>
            <person name="Brown N.P."/>
            <person name="Hegyi H."/>
            <person name="Schultz J."/>
        </authorList>
    </citation>
    <scope>NUCLEOTIDE SEQUENCE</scope>
</reference>
<reference evidence="3" key="2">
    <citation type="journal article" date="1993" name="Physiol. Rev.">
        <title>Protein serine/threonine phosphatases: structure, regulation, and functions in cell growth.</title>
        <authorList>
            <person name="Mumby M.C."/>
            <person name="Walter G."/>
        </authorList>
    </citation>
    <scope>NUCLEOTIDE SEQUENCE</scope>
</reference>
<proteinExistence type="predicted"/>
<organism evidence="2 3">
    <name type="scientific">Derxia gummosa DSM 723</name>
    <dbReference type="NCBI Taxonomy" id="1121388"/>
    <lineage>
        <taxon>Bacteria</taxon>
        <taxon>Pseudomonadati</taxon>
        <taxon>Pseudomonadota</taxon>
        <taxon>Betaproteobacteria</taxon>
        <taxon>Burkholderiales</taxon>
        <taxon>Alcaligenaceae</taxon>
        <taxon>Derxia</taxon>
    </lineage>
</organism>
<accession>A0A8B6X9S0</accession>
<keyword evidence="2" id="KW-1185">Reference proteome</keyword>
<protein>
    <submittedName>
        <fullName evidence="3">PP2C family protein-serine/threonine phosphatase</fullName>
        <ecNumber evidence="3">3.1.3.16</ecNumber>
    </submittedName>
</protein>
<dbReference type="SUPFAM" id="SSF81606">
    <property type="entry name" value="PP2C-like"/>
    <property type="match status" value="1"/>
</dbReference>
<sequence>MTEPIELELALLTRPGGRDQNEDACGHWHSDSRLCCVVADGAGGHGGGDVASKLVVRYVIGAFAANPRDDAQALRELIVRSNRTVIAERTRGGTAHMHTTLAALFINLDQAIARWCHVGDTRVYAFRAGRIAMRTVDHSLVQSLVDAGHLAPESARGHPSRSELYSALGTEEDQLISSVQEPAWPLQAGDVLLICTDGLWEYVDDATLESTLRVCATPHDWMQALEAAVLAGAARKPSHDNFTALTVWITRAAA</sequence>
<dbReference type="EC" id="3.1.3.16" evidence="3"/>
<evidence type="ECO:0000259" key="1">
    <source>
        <dbReference type="PROSITE" id="PS51746"/>
    </source>
</evidence>
<dbReference type="AlphaFoldDB" id="A0A8B6X9S0"/>
<dbReference type="InterPro" id="IPR001932">
    <property type="entry name" value="PPM-type_phosphatase-like_dom"/>
</dbReference>
<reference evidence="3" key="1">
    <citation type="journal article" date="1989" name="Annu. Rev. Biochem.">
        <title>The structure and regulation of protein phosphatases.</title>
        <authorList>
            <person name="Cohen P."/>
        </authorList>
    </citation>
    <scope>NUCLEOTIDE SEQUENCE</scope>
</reference>